<evidence type="ECO:0000256" key="6">
    <source>
        <dbReference type="ARBA" id="ARBA00023304"/>
    </source>
</evidence>
<dbReference type="InterPro" id="IPR050073">
    <property type="entry name" value="2-IPM_HCS-like"/>
</dbReference>
<reference evidence="10 11" key="1">
    <citation type="journal article" date="2016" name="Sci. Rep.">
        <title>Metabolic traits of an uncultured archaeal lineage -MSBL1- from brine pools of the Red Sea.</title>
        <authorList>
            <person name="Mwirichia R."/>
            <person name="Alam I."/>
            <person name="Rashid M."/>
            <person name="Vinu M."/>
            <person name="Ba-Alawi W."/>
            <person name="Anthony Kamau A."/>
            <person name="Kamanda Ngugi D."/>
            <person name="Goker M."/>
            <person name="Klenk H.P."/>
            <person name="Bajic V."/>
            <person name="Stingl U."/>
        </authorList>
    </citation>
    <scope>NUCLEOTIDE SEQUENCE [LARGE SCALE GENOMIC DNA]</scope>
    <source>
        <strain evidence="10">SCGC-AAA382C18</strain>
    </source>
</reference>
<evidence type="ECO:0000256" key="5">
    <source>
        <dbReference type="ARBA" id="ARBA00022679"/>
    </source>
</evidence>
<evidence type="ECO:0000256" key="8">
    <source>
        <dbReference type="RuleBase" id="RU003523"/>
    </source>
</evidence>
<feature type="non-terminal residue" evidence="10">
    <location>
        <position position="224"/>
    </location>
</feature>
<dbReference type="InterPro" id="IPR000891">
    <property type="entry name" value="PYR_CT"/>
</dbReference>
<dbReference type="EMBL" id="LHYF01000015">
    <property type="protein sequence ID" value="KXB06982.1"/>
    <property type="molecule type" value="Genomic_DNA"/>
</dbReference>
<comment type="function">
    <text evidence="1">Catalyzes the condensation of the acetyl group of acetyl-CoA with 3-methyl-2-oxobutanoate (2-oxoisovalerate) to form 3-carboxy-3-hydroxy-4-methylpentanoate (2-isopropylmalate).</text>
</comment>
<keyword evidence="6" id="KW-0100">Branched-chain amino acid biosynthesis</keyword>
<sequence length="224" mass="24832">MTKSGYMSAFSKRYGEDLDLPEEVMIFDTTLRDGEQTPGVSFTPEQKLRIAGQLEELRVDVIEAGFPVVSEGEKKSAERITEAGLEPEICLLSRCSDEDIESAIDCNPDSIHVFIATSNIHLNEKLDISKEEALKRAKKSVEKVKNRGIKTEFSAEDATRTNIDYLRKIYKAVEEAGADRTNIPDTVGVAIPAAMNNLTKEIKKEVDIPISVHCHDDFGLANSN</sequence>
<evidence type="ECO:0000259" key="9">
    <source>
        <dbReference type="PROSITE" id="PS50991"/>
    </source>
</evidence>
<dbReference type="Proteomes" id="UP000070404">
    <property type="component" value="Unassembled WGS sequence"/>
</dbReference>
<dbReference type="GO" id="GO:0003852">
    <property type="term" value="F:2-isopropylmalate synthase activity"/>
    <property type="evidence" value="ECO:0007669"/>
    <property type="project" value="UniProtKB-EC"/>
</dbReference>
<dbReference type="AlphaFoldDB" id="A0A133VKL2"/>
<dbReference type="SUPFAM" id="SSF51569">
    <property type="entry name" value="Aldolase"/>
    <property type="match status" value="1"/>
</dbReference>
<gene>
    <name evidence="10" type="ORF">AKJ52_01195</name>
</gene>
<proteinExistence type="inferred from homology"/>
<keyword evidence="4" id="KW-0028">Amino-acid biosynthesis</keyword>
<protein>
    <recommendedName>
        <fullName evidence="3">2-isopropylmalate synthase</fullName>
        <ecNumber evidence="3">2.3.3.13</ecNumber>
    </recommendedName>
    <alternativeName>
        <fullName evidence="7">Alpha-IPM synthase</fullName>
    </alternativeName>
</protein>
<dbReference type="EC" id="2.3.3.13" evidence="3"/>
<evidence type="ECO:0000256" key="4">
    <source>
        <dbReference type="ARBA" id="ARBA00022605"/>
    </source>
</evidence>
<comment type="similarity">
    <text evidence="8">Belongs to the alpha-IPM synthase/homocitrate synthase family.</text>
</comment>
<dbReference type="InterPro" id="IPR013785">
    <property type="entry name" value="Aldolase_TIM"/>
</dbReference>
<comment type="pathway">
    <text evidence="2">Amino-acid biosynthesis; L-leucine biosynthesis; L-leucine from 3-methyl-2-oxobutanoate: step 1/4.</text>
</comment>
<dbReference type="PANTHER" id="PTHR10277:SF9">
    <property type="entry name" value="2-ISOPROPYLMALATE SYNTHASE 1, CHLOROPLASTIC-RELATED"/>
    <property type="match status" value="1"/>
</dbReference>
<dbReference type="Gene3D" id="3.20.20.70">
    <property type="entry name" value="Aldolase class I"/>
    <property type="match status" value="1"/>
</dbReference>
<evidence type="ECO:0000313" key="10">
    <source>
        <dbReference type="EMBL" id="KXB06982.1"/>
    </source>
</evidence>
<evidence type="ECO:0000256" key="7">
    <source>
        <dbReference type="ARBA" id="ARBA00029993"/>
    </source>
</evidence>
<name>A0A133VKL2_9EURY</name>
<dbReference type="PROSITE" id="PS00815">
    <property type="entry name" value="AIPM_HOMOCIT_SYNTH_1"/>
    <property type="match status" value="1"/>
</dbReference>
<keyword evidence="11" id="KW-1185">Reference proteome</keyword>
<evidence type="ECO:0000256" key="1">
    <source>
        <dbReference type="ARBA" id="ARBA00003715"/>
    </source>
</evidence>
<dbReference type="Pfam" id="PF00682">
    <property type="entry name" value="HMGL-like"/>
    <property type="match status" value="1"/>
</dbReference>
<keyword evidence="5 8" id="KW-0808">Transferase</keyword>
<evidence type="ECO:0000256" key="2">
    <source>
        <dbReference type="ARBA" id="ARBA00004689"/>
    </source>
</evidence>
<evidence type="ECO:0000313" key="11">
    <source>
        <dbReference type="Proteomes" id="UP000070404"/>
    </source>
</evidence>
<feature type="domain" description="Pyruvate carboxyltransferase" evidence="9">
    <location>
        <begin position="24"/>
        <end position="224"/>
    </location>
</feature>
<dbReference type="PANTHER" id="PTHR10277">
    <property type="entry name" value="HOMOCITRATE SYNTHASE-RELATED"/>
    <property type="match status" value="1"/>
</dbReference>
<dbReference type="InterPro" id="IPR002034">
    <property type="entry name" value="AIPM/Hcit_synth_CS"/>
</dbReference>
<comment type="caution">
    <text evidence="10">The sequence shown here is derived from an EMBL/GenBank/DDBJ whole genome shotgun (WGS) entry which is preliminary data.</text>
</comment>
<dbReference type="GO" id="GO:0009098">
    <property type="term" value="P:L-leucine biosynthetic process"/>
    <property type="evidence" value="ECO:0007669"/>
    <property type="project" value="TreeGrafter"/>
</dbReference>
<dbReference type="PROSITE" id="PS50991">
    <property type="entry name" value="PYR_CT"/>
    <property type="match status" value="1"/>
</dbReference>
<evidence type="ECO:0000256" key="3">
    <source>
        <dbReference type="ARBA" id="ARBA00012973"/>
    </source>
</evidence>
<dbReference type="PROSITE" id="PS00816">
    <property type="entry name" value="AIPM_HOMOCIT_SYNTH_2"/>
    <property type="match status" value="1"/>
</dbReference>
<accession>A0A133VKL2</accession>
<organism evidence="10 11">
    <name type="scientific">candidate division MSBL1 archaeon SCGC-AAA382C18</name>
    <dbReference type="NCBI Taxonomy" id="1698281"/>
    <lineage>
        <taxon>Archaea</taxon>
        <taxon>Methanobacteriati</taxon>
        <taxon>Methanobacteriota</taxon>
        <taxon>candidate division MSBL1</taxon>
    </lineage>
</organism>